<evidence type="ECO:0000259" key="1">
    <source>
        <dbReference type="Pfam" id="PF13837"/>
    </source>
</evidence>
<keyword evidence="3" id="KW-1185">Reference proteome</keyword>
<feature type="domain" description="Myb/SANT-like DNA-binding" evidence="1">
    <location>
        <begin position="3"/>
        <end position="63"/>
    </location>
</feature>
<evidence type="ECO:0000313" key="2">
    <source>
        <dbReference type="EMBL" id="EMP23827.1"/>
    </source>
</evidence>
<gene>
    <name evidence="2" type="ORF">UY3_19113</name>
</gene>
<sequence>MHPNQQCYDDISKKLAKEEIEWTGFQHKEKIKFLKTMYKKAMDHNTTSSKLLETCPFHNDFDQVLGTSGAMVPPLISDDLWVQGEEGVEQLQQEMGQLQKTWSRPSTPTPIPTIPYTAPALDNNLKLTLTLEFFMD</sequence>
<dbReference type="Pfam" id="PF13837">
    <property type="entry name" value="Myb_DNA-bind_4"/>
    <property type="match status" value="1"/>
</dbReference>
<dbReference type="Proteomes" id="UP000031443">
    <property type="component" value="Unassembled WGS sequence"/>
</dbReference>
<organism evidence="2 3">
    <name type="scientific">Chelonia mydas</name>
    <name type="common">Green sea-turtle</name>
    <name type="synonym">Chelonia agassizi</name>
    <dbReference type="NCBI Taxonomy" id="8469"/>
    <lineage>
        <taxon>Eukaryota</taxon>
        <taxon>Metazoa</taxon>
        <taxon>Chordata</taxon>
        <taxon>Craniata</taxon>
        <taxon>Vertebrata</taxon>
        <taxon>Euteleostomi</taxon>
        <taxon>Archelosauria</taxon>
        <taxon>Testudinata</taxon>
        <taxon>Testudines</taxon>
        <taxon>Cryptodira</taxon>
        <taxon>Durocryptodira</taxon>
        <taxon>Americhelydia</taxon>
        <taxon>Chelonioidea</taxon>
        <taxon>Cheloniidae</taxon>
        <taxon>Chelonia</taxon>
    </lineage>
</organism>
<evidence type="ECO:0000313" key="3">
    <source>
        <dbReference type="Proteomes" id="UP000031443"/>
    </source>
</evidence>
<dbReference type="EMBL" id="KB607766">
    <property type="protein sequence ID" value="EMP23827.1"/>
    <property type="molecule type" value="Genomic_DNA"/>
</dbReference>
<reference evidence="3" key="1">
    <citation type="journal article" date="2013" name="Nat. Genet.">
        <title>The draft genomes of soft-shell turtle and green sea turtle yield insights into the development and evolution of the turtle-specific body plan.</title>
        <authorList>
            <person name="Wang Z."/>
            <person name="Pascual-Anaya J."/>
            <person name="Zadissa A."/>
            <person name="Li W."/>
            <person name="Niimura Y."/>
            <person name="Huang Z."/>
            <person name="Li C."/>
            <person name="White S."/>
            <person name="Xiong Z."/>
            <person name="Fang D."/>
            <person name="Wang B."/>
            <person name="Ming Y."/>
            <person name="Chen Y."/>
            <person name="Zheng Y."/>
            <person name="Kuraku S."/>
            <person name="Pignatelli M."/>
            <person name="Herrero J."/>
            <person name="Beal K."/>
            <person name="Nozawa M."/>
            <person name="Li Q."/>
            <person name="Wang J."/>
            <person name="Zhang H."/>
            <person name="Yu L."/>
            <person name="Shigenobu S."/>
            <person name="Wang J."/>
            <person name="Liu J."/>
            <person name="Flicek P."/>
            <person name="Searle S."/>
            <person name="Wang J."/>
            <person name="Kuratani S."/>
            <person name="Yin Y."/>
            <person name="Aken B."/>
            <person name="Zhang G."/>
            <person name="Irie N."/>
        </authorList>
    </citation>
    <scope>NUCLEOTIDE SEQUENCE [LARGE SCALE GENOMIC DNA]</scope>
</reference>
<dbReference type="AlphaFoldDB" id="M7B6F6"/>
<dbReference type="InterPro" id="IPR044822">
    <property type="entry name" value="Myb_DNA-bind_4"/>
</dbReference>
<protein>
    <recommendedName>
        <fullName evidence="1">Myb/SANT-like DNA-binding domain-containing protein</fullName>
    </recommendedName>
</protein>
<accession>M7B6F6</accession>
<name>M7B6F6_CHEMY</name>
<proteinExistence type="predicted"/>